<name>A0A6A4GKQ5_9AGAR</name>
<keyword evidence="1" id="KW-0732">Signal</keyword>
<gene>
    <name evidence="2" type="ORF">BT96DRAFT_928383</name>
</gene>
<keyword evidence="3" id="KW-1185">Reference proteome</keyword>
<feature type="chain" id="PRO_5025451030" evidence="1">
    <location>
        <begin position="21"/>
        <end position="69"/>
    </location>
</feature>
<dbReference type="AlphaFoldDB" id="A0A6A4GKQ5"/>
<dbReference type="EMBL" id="ML769899">
    <property type="protein sequence ID" value="KAE9386231.1"/>
    <property type="molecule type" value="Genomic_DNA"/>
</dbReference>
<evidence type="ECO:0000256" key="1">
    <source>
        <dbReference type="SAM" id="SignalP"/>
    </source>
</evidence>
<accession>A0A6A4GKQ5</accession>
<reference evidence="2" key="1">
    <citation type="journal article" date="2019" name="Environ. Microbiol.">
        <title>Fungal ecological strategies reflected in gene transcription - a case study of two litter decomposers.</title>
        <authorList>
            <person name="Barbi F."/>
            <person name="Kohler A."/>
            <person name="Barry K."/>
            <person name="Baskaran P."/>
            <person name="Daum C."/>
            <person name="Fauchery L."/>
            <person name="Ihrmark K."/>
            <person name="Kuo A."/>
            <person name="LaButti K."/>
            <person name="Lipzen A."/>
            <person name="Morin E."/>
            <person name="Grigoriev I.V."/>
            <person name="Henrissat B."/>
            <person name="Lindahl B."/>
            <person name="Martin F."/>
        </authorList>
    </citation>
    <scope>NUCLEOTIDE SEQUENCE</scope>
    <source>
        <strain evidence="2">JB14</strain>
    </source>
</reference>
<evidence type="ECO:0000313" key="2">
    <source>
        <dbReference type="EMBL" id="KAE9386231.1"/>
    </source>
</evidence>
<protein>
    <submittedName>
        <fullName evidence="2">Uncharacterized protein</fullName>
    </submittedName>
</protein>
<proteinExistence type="predicted"/>
<sequence length="69" mass="7773">MIIGSIQLLFHLMGPGLCLALTTRCLRSGMSLWILHLPAPSPITMHYYKVLSYIFCQFLAFDIVLSSTQ</sequence>
<evidence type="ECO:0000313" key="3">
    <source>
        <dbReference type="Proteomes" id="UP000799118"/>
    </source>
</evidence>
<feature type="signal peptide" evidence="1">
    <location>
        <begin position="1"/>
        <end position="20"/>
    </location>
</feature>
<dbReference type="Proteomes" id="UP000799118">
    <property type="component" value="Unassembled WGS sequence"/>
</dbReference>
<organism evidence="2 3">
    <name type="scientific">Gymnopus androsaceus JB14</name>
    <dbReference type="NCBI Taxonomy" id="1447944"/>
    <lineage>
        <taxon>Eukaryota</taxon>
        <taxon>Fungi</taxon>
        <taxon>Dikarya</taxon>
        <taxon>Basidiomycota</taxon>
        <taxon>Agaricomycotina</taxon>
        <taxon>Agaricomycetes</taxon>
        <taxon>Agaricomycetidae</taxon>
        <taxon>Agaricales</taxon>
        <taxon>Marasmiineae</taxon>
        <taxon>Omphalotaceae</taxon>
        <taxon>Gymnopus</taxon>
    </lineage>
</organism>